<name>A0ABR4B3N6_9LECA</name>
<accession>A0ABR4B3N6</accession>
<feature type="region of interest" description="Disordered" evidence="1">
    <location>
        <begin position="77"/>
        <end position="102"/>
    </location>
</feature>
<gene>
    <name evidence="2" type="ORF">ABVK25_008035</name>
</gene>
<protein>
    <submittedName>
        <fullName evidence="2">Uncharacterized protein</fullName>
    </submittedName>
</protein>
<comment type="caution">
    <text evidence="2">The sequence shown here is derived from an EMBL/GenBank/DDBJ whole genome shotgun (WGS) entry which is preliminary data.</text>
</comment>
<evidence type="ECO:0000256" key="1">
    <source>
        <dbReference type="SAM" id="MobiDB-lite"/>
    </source>
</evidence>
<dbReference type="EMBL" id="JBHFEH010000033">
    <property type="protein sequence ID" value="KAL2051621.1"/>
    <property type="molecule type" value="Genomic_DNA"/>
</dbReference>
<organism evidence="2 3">
    <name type="scientific">Lepraria finkii</name>
    <dbReference type="NCBI Taxonomy" id="1340010"/>
    <lineage>
        <taxon>Eukaryota</taxon>
        <taxon>Fungi</taxon>
        <taxon>Dikarya</taxon>
        <taxon>Ascomycota</taxon>
        <taxon>Pezizomycotina</taxon>
        <taxon>Lecanoromycetes</taxon>
        <taxon>OSLEUM clade</taxon>
        <taxon>Lecanoromycetidae</taxon>
        <taxon>Lecanorales</taxon>
        <taxon>Lecanorineae</taxon>
        <taxon>Stereocaulaceae</taxon>
        <taxon>Lepraria</taxon>
    </lineage>
</organism>
<reference evidence="2 3" key="1">
    <citation type="submission" date="2024-09" db="EMBL/GenBank/DDBJ databases">
        <title>Rethinking Asexuality: The Enigmatic Case of Functional Sexual Genes in Lepraria (Stereocaulaceae).</title>
        <authorList>
            <person name="Doellman M."/>
            <person name="Sun Y."/>
            <person name="Barcenas-Pena A."/>
            <person name="Lumbsch H.T."/>
            <person name="Grewe F."/>
        </authorList>
    </citation>
    <scope>NUCLEOTIDE SEQUENCE [LARGE SCALE GENOMIC DNA]</scope>
    <source>
        <strain evidence="2 3">Grewe 0041</strain>
    </source>
</reference>
<keyword evidence="3" id="KW-1185">Reference proteome</keyword>
<evidence type="ECO:0000313" key="3">
    <source>
        <dbReference type="Proteomes" id="UP001590951"/>
    </source>
</evidence>
<sequence length="102" mass="11233">MTALYEIRHDINEIGVAEAIRVAKCLPSLSETGNEISDGIVCIALRQTYSKVSVTFGTHPLILASIFSKPRPQHLSSAIYPSTQSQRKGFHPSNAPYKHRSP</sequence>
<dbReference type="Proteomes" id="UP001590951">
    <property type="component" value="Unassembled WGS sequence"/>
</dbReference>
<evidence type="ECO:0000313" key="2">
    <source>
        <dbReference type="EMBL" id="KAL2051621.1"/>
    </source>
</evidence>
<proteinExistence type="predicted"/>
<feature type="compositionally biased region" description="Polar residues" evidence="1">
    <location>
        <begin position="77"/>
        <end position="87"/>
    </location>
</feature>